<dbReference type="Gene3D" id="6.10.250.1890">
    <property type="match status" value="1"/>
</dbReference>
<evidence type="ECO:0000256" key="1">
    <source>
        <dbReference type="ARBA" id="ARBA00001974"/>
    </source>
</evidence>
<dbReference type="Pfam" id="PF16901">
    <property type="entry name" value="DAO_C"/>
    <property type="match status" value="1"/>
</dbReference>
<evidence type="ECO:0000256" key="4">
    <source>
        <dbReference type="ARBA" id="ARBA00022827"/>
    </source>
</evidence>
<dbReference type="AlphaFoldDB" id="A0A939DPI8"/>
<dbReference type="Gene3D" id="3.30.9.10">
    <property type="entry name" value="D-Amino Acid Oxidase, subunit A, domain 2"/>
    <property type="match status" value="1"/>
</dbReference>
<dbReference type="NCBIfam" id="NF008899">
    <property type="entry name" value="PRK12266.1"/>
    <property type="match status" value="1"/>
</dbReference>
<dbReference type="RefSeq" id="WP_206574110.1">
    <property type="nucleotide sequence ID" value="NZ_JAFKCV010000006.1"/>
</dbReference>
<dbReference type="PROSITE" id="PS00978">
    <property type="entry name" value="FAD_G3PDH_2"/>
    <property type="match status" value="1"/>
</dbReference>
<dbReference type="Gene3D" id="3.50.50.60">
    <property type="entry name" value="FAD/NAD(P)-binding domain"/>
    <property type="match status" value="1"/>
</dbReference>
<comment type="catalytic activity">
    <reaction evidence="6">
        <text>a quinone + sn-glycerol 3-phosphate = dihydroxyacetone phosphate + a quinol</text>
        <dbReference type="Rhea" id="RHEA:18977"/>
        <dbReference type="ChEBI" id="CHEBI:24646"/>
        <dbReference type="ChEBI" id="CHEBI:57597"/>
        <dbReference type="ChEBI" id="CHEBI:57642"/>
        <dbReference type="ChEBI" id="CHEBI:132124"/>
        <dbReference type="EC" id="1.1.5.3"/>
    </reaction>
</comment>
<dbReference type="InterPro" id="IPR036188">
    <property type="entry name" value="FAD/NAD-bd_sf"/>
</dbReference>
<dbReference type="NCBIfam" id="NF009906">
    <property type="entry name" value="PRK13369.1"/>
    <property type="match status" value="1"/>
</dbReference>
<dbReference type="PANTHER" id="PTHR11985">
    <property type="entry name" value="GLYCEROL-3-PHOSPHATE DEHYDROGENASE"/>
    <property type="match status" value="1"/>
</dbReference>
<comment type="cofactor">
    <cofactor evidence="1 6">
        <name>FAD</name>
        <dbReference type="ChEBI" id="CHEBI:57692"/>
    </cofactor>
</comment>
<evidence type="ECO:0000256" key="2">
    <source>
        <dbReference type="ARBA" id="ARBA00007330"/>
    </source>
</evidence>
<keyword evidence="5 6" id="KW-0560">Oxidoreductase</keyword>
<dbReference type="Pfam" id="PF01266">
    <property type="entry name" value="DAO"/>
    <property type="match status" value="1"/>
</dbReference>
<dbReference type="Proteomes" id="UP000664654">
    <property type="component" value="Unassembled WGS sequence"/>
</dbReference>
<name>A0A939DPI8_9ALTE</name>
<organism evidence="9 10">
    <name type="scientific">Bowmanella dokdonensis</name>
    <dbReference type="NCBI Taxonomy" id="751969"/>
    <lineage>
        <taxon>Bacteria</taxon>
        <taxon>Pseudomonadati</taxon>
        <taxon>Pseudomonadota</taxon>
        <taxon>Gammaproteobacteria</taxon>
        <taxon>Alteromonadales</taxon>
        <taxon>Alteromonadaceae</taxon>
        <taxon>Bowmanella</taxon>
    </lineage>
</organism>
<dbReference type="SUPFAM" id="SSF51905">
    <property type="entry name" value="FAD/NAD(P)-binding domain"/>
    <property type="match status" value="1"/>
</dbReference>
<comment type="caution">
    <text evidence="9">The sequence shown here is derived from an EMBL/GenBank/DDBJ whole genome shotgun (WGS) entry which is preliminary data.</text>
</comment>
<dbReference type="EC" id="1.1.5.3" evidence="6"/>
<protein>
    <recommendedName>
        <fullName evidence="6">Glycerol-3-phosphate dehydrogenase</fullName>
        <ecNumber evidence="6">1.1.5.3</ecNumber>
    </recommendedName>
</protein>
<evidence type="ECO:0000256" key="6">
    <source>
        <dbReference type="RuleBase" id="RU361217"/>
    </source>
</evidence>
<evidence type="ECO:0000259" key="8">
    <source>
        <dbReference type="Pfam" id="PF16901"/>
    </source>
</evidence>
<feature type="domain" description="Alpha-glycerophosphate oxidase C-terminal" evidence="8">
    <location>
        <begin position="382"/>
        <end position="481"/>
    </location>
</feature>
<dbReference type="InterPro" id="IPR031656">
    <property type="entry name" value="DAO_C"/>
</dbReference>
<dbReference type="GO" id="GO:0046168">
    <property type="term" value="P:glycerol-3-phosphate catabolic process"/>
    <property type="evidence" value="ECO:0007669"/>
    <property type="project" value="TreeGrafter"/>
</dbReference>
<accession>A0A939DPI8</accession>
<evidence type="ECO:0000256" key="3">
    <source>
        <dbReference type="ARBA" id="ARBA00022630"/>
    </source>
</evidence>
<keyword evidence="3 6" id="KW-0285">Flavoprotein</keyword>
<feature type="domain" description="FAD dependent oxidoreductase" evidence="7">
    <location>
        <begin position="6"/>
        <end position="360"/>
    </location>
</feature>
<gene>
    <name evidence="9" type="primary">glpD</name>
    <name evidence="9" type="ORF">J0A66_12260</name>
</gene>
<dbReference type="InterPro" id="IPR038299">
    <property type="entry name" value="DAO_C_sf"/>
</dbReference>
<dbReference type="EMBL" id="JAFKCV010000006">
    <property type="protein sequence ID" value="MBN7826002.1"/>
    <property type="molecule type" value="Genomic_DNA"/>
</dbReference>
<dbReference type="GO" id="GO:0004368">
    <property type="term" value="F:glycerol-3-phosphate dehydrogenase (quinone) activity"/>
    <property type="evidence" value="ECO:0007669"/>
    <property type="project" value="UniProtKB-EC"/>
</dbReference>
<dbReference type="InterPro" id="IPR000447">
    <property type="entry name" value="G3P_DH_FAD-dep"/>
</dbReference>
<evidence type="ECO:0000313" key="10">
    <source>
        <dbReference type="Proteomes" id="UP000664654"/>
    </source>
</evidence>
<dbReference type="InterPro" id="IPR006076">
    <property type="entry name" value="FAD-dep_OxRdtase"/>
</dbReference>
<dbReference type="GO" id="GO:0009331">
    <property type="term" value="C:glycerol-3-phosphate dehydrogenase (FAD) complex"/>
    <property type="evidence" value="ECO:0007669"/>
    <property type="project" value="UniProtKB-UniRule"/>
</dbReference>
<evidence type="ECO:0000256" key="5">
    <source>
        <dbReference type="ARBA" id="ARBA00023002"/>
    </source>
</evidence>
<keyword evidence="10" id="KW-1185">Reference proteome</keyword>
<dbReference type="Gene3D" id="1.10.8.870">
    <property type="entry name" value="Alpha-glycerophosphate oxidase, cap domain"/>
    <property type="match status" value="1"/>
</dbReference>
<sequence>MTDKVDLLVVGGGINGVGIAADAAGRGLSVLLCEQQDLGWATSSSSSKLIHGGLRYLEQYEFRLVHQALAEREVLLKNAPHIIRPLRFRLPHRAHLRPAWLIRTGLFLYDHLARRVSLPPSARVRMAPGSPLKADIRECFEYSDGWVDDARLVILVARQARNHGASILPHTRCTGAQRHQDYWRVTLQDAGTGRVRQVQTRVLANAAGPWVGRFFKDDLKLQSQNRIRLVKGSHILVPRIKDDGYAYILQHRDGRIVFVIPYEQAYSLIGTTEVEFDGEPGKVSISDPEIRYLLDTVNDYFCAQLAPSDLVHSYSGIRPLLEDNRLEARQVSRDYRVELSHGDDQAALLTVFGGKITTYRRLAQAAVNHLVGLFPGMGRPWTADSLLPGGDFSDLPILICQLQQDYPWLPGDLVARLARQYGTLTQGVLQDCRSVPDLGRHFGHGLYQREVDYLCEQEWARSTEDILWRRTKLGLQFDQAQTLALQDYLAGTGDAS</sequence>
<dbReference type="PROSITE" id="PS00977">
    <property type="entry name" value="FAD_G3PDH_1"/>
    <property type="match status" value="1"/>
</dbReference>
<comment type="similarity">
    <text evidence="2 6">Belongs to the FAD-dependent glycerol-3-phosphate dehydrogenase family.</text>
</comment>
<dbReference type="PRINTS" id="PR01001">
    <property type="entry name" value="FADG3PDH"/>
</dbReference>
<dbReference type="PANTHER" id="PTHR11985:SF15">
    <property type="entry name" value="GLYCEROL-3-PHOSPHATE DEHYDROGENASE, MITOCHONDRIAL"/>
    <property type="match status" value="1"/>
</dbReference>
<keyword evidence="4" id="KW-0274">FAD</keyword>
<proteinExistence type="inferred from homology"/>
<evidence type="ECO:0000313" key="9">
    <source>
        <dbReference type="EMBL" id="MBN7826002.1"/>
    </source>
</evidence>
<reference evidence="9" key="1">
    <citation type="submission" date="2021-03" db="EMBL/GenBank/DDBJ databases">
        <title>novel species isolated from a fishpond in China.</title>
        <authorList>
            <person name="Lu H."/>
            <person name="Cai Z."/>
        </authorList>
    </citation>
    <scope>NUCLEOTIDE SEQUENCE</scope>
    <source>
        <strain evidence="9">JCM 30855</strain>
    </source>
</reference>
<evidence type="ECO:0000259" key="7">
    <source>
        <dbReference type="Pfam" id="PF01266"/>
    </source>
</evidence>